<sequence>MGVSLVPAMLLRAERPVGVVEFPQRLSHQNDINIKMPSEWKIILCRVIVTQTNILVLTYCDSKEEKEEEENNDGEKGFMTTQTKYRRLRCHWLLLDDVFEYCIQMVCPPLSTTTRRDNETKVNTNDDNNNSYSSTSKVNHKFMDGLLKGKHPAPTTYKETNSAHDMYRCYCEIFVVKPLHQSSITDATVHCINGWDYVRGLSGKIMELMPSPLPGYDKQMNRMELVQQCMFLVCSPRLVESDGGAMLLNVLFDKFVRNLYISFNLQNILQGQSFRTFAEEKDCKTKDFETRSHIFKHTYTYIYSADLNLLMSEEITIDKCICLCCDDSTFFFRMMDNFFSSKEKSLLNKK</sequence>
<evidence type="ECO:0000313" key="2">
    <source>
        <dbReference type="EMBL" id="ETO01910.1"/>
    </source>
</evidence>
<reference evidence="2 3" key="1">
    <citation type="journal article" date="2013" name="Curr. Biol.">
        <title>The Genome of the Foraminiferan Reticulomyxa filosa.</title>
        <authorList>
            <person name="Glockner G."/>
            <person name="Hulsmann N."/>
            <person name="Schleicher M."/>
            <person name="Noegel A.A."/>
            <person name="Eichinger L."/>
            <person name="Gallinger C."/>
            <person name="Pawlowski J."/>
            <person name="Sierra R."/>
            <person name="Euteneuer U."/>
            <person name="Pillet L."/>
            <person name="Moustafa A."/>
            <person name="Platzer M."/>
            <person name="Groth M."/>
            <person name="Szafranski K."/>
            <person name="Schliwa M."/>
        </authorList>
    </citation>
    <scope>NUCLEOTIDE SEQUENCE [LARGE SCALE GENOMIC DNA]</scope>
</reference>
<protein>
    <submittedName>
        <fullName evidence="2">Uncharacterized protein</fullName>
    </submittedName>
</protein>
<evidence type="ECO:0000313" key="3">
    <source>
        <dbReference type="Proteomes" id="UP000023152"/>
    </source>
</evidence>
<proteinExistence type="predicted"/>
<feature type="compositionally biased region" description="Low complexity" evidence="1">
    <location>
        <begin position="121"/>
        <end position="134"/>
    </location>
</feature>
<dbReference type="AlphaFoldDB" id="X6LMI6"/>
<organism evidence="2 3">
    <name type="scientific">Reticulomyxa filosa</name>
    <dbReference type="NCBI Taxonomy" id="46433"/>
    <lineage>
        <taxon>Eukaryota</taxon>
        <taxon>Sar</taxon>
        <taxon>Rhizaria</taxon>
        <taxon>Retaria</taxon>
        <taxon>Foraminifera</taxon>
        <taxon>Monothalamids</taxon>
        <taxon>Reticulomyxidae</taxon>
        <taxon>Reticulomyxa</taxon>
    </lineage>
</organism>
<gene>
    <name evidence="2" type="ORF">RFI_35529</name>
</gene>
<comment type="caution">
    <text evidence="2">The sequence shown here is derived from an EMBL/GenBank/DDBJ whole genome shotgun (WGS) entry which is preliminary data.</text>
</comment>
<dbReference type="EMBL" id="ASPP01037130">
    <property type="protein sequence ID" value="ETO01910.1"/>
    <property type="molecule type" value="Genomic_DNA"/>
</dbReference>
<dbReference type="OrthoDB" id="73997at2759"/>
<name>X6LMI6_RETFI</name>
<feature type="region of interest" description="Disordered" evidence="1">
    <location>
        <begin position="114"/>
        <end position="134"/>
    </location>
</feature>
<dbReference type="Proteomes" id="UP000023152">
    <property type="component" value="Unassembled WGS sequence"/>
</dbReference>
<evidence type="ECO:0000256" key="1">
    <source>
        <dbReference type="SAM" id="MobiDB-lite"/>
    </source>
</evidence>
<keyword evidence="3" id="KW-1185">Reference proteome</keyword>
<accession>X6LMI6</accession>